<accession>A0A7J8CVP1</accession>
<proteinExistence type="predicted"/>
<dbReference type="AlphaFoldDB" id="A0A7J8CVP1"/>
<organism evidence="2 3">
    <name type="scientific">Molossus molossus</name>
    <name type="common">Pallas' mastiff bat</name>
    <name type="synonym">Vespertilio molossus</name>
    <dbReference type="NCBI Taxonomy" id="27622"/>
    <lineage>
        <taxon>Eukaryota</taxon>
        <taxon>Metazoa</taxon>
        <taxon>Chordata</taxon>
        <taxon>Craniata</taxon>
        <taxon>Vertebrata</taxon>
        <taxon>Euteleostomi</taxon>
        <taxon>Mammalia</taxon>
        <taxon>Eutheria</taxon>
        <taxon>Laurasiatheria</taxon>
        <taxon>Chiroptera</taxon>
        <taxon>Yangochiroptera</taxon>
        <taxon>Molossidae</taxon>
        <taxon>Molossus</taxon>
    </lineage>
</organism>
<keyword evidence="3" id="KW-1185">Reference proteome</keyword>
<evidence type="ECO:0000256" key="1">
    <source>
        <dbReference type="SAM" id="MobiDB-lite"/>
    </source>
</evidence>
<evidence type="ECO:0000313" key="2">
    <source>
        <dbReference type="EMBL" id="KAF6414978.1"/>
    </source>
</evidence>
<feature type="region of interest" description="Disordered" evidence="1">
    <location>
        <begin position="25"/>
        <end position="81"/>
    </location>
</feature>
<protein>
    <submittedName>
        <fullName evidence="2">Armadillo repeat containing 7</fullName>
    </submittedName>
</protein>
<dbReference type="EMBL" id="JACASF010000019">
    <property type="protein sequence ID" value="KAF6414978.1"/>
    <property type="molecule type" value="Genomic_DNA"/>
</dbReference>
<gene>
    <name evidence="2" type="ORF">HJG59_001015</name>
</gene>
<feature type="compositionally biased region" description="Basic and acidic residues" evidence="1">
    <location>
        <begin position="33"/>
        <end position="51"/>
    </location>
</feature>
<feature type="compositionally biased region" description="Low complexity" evidence="1">
    <location>
        <begin position="63"/>
        <end position="81"/>
    </location>
</feature>
<dbReference type="Proteomes" id="UP000550707">
    <property type="component" value="Unassembled WGS sequence"/>
</dbReference>
<reference evidence="2 3" key="1">
    <citation type="journal article" date="2020" name="Nature">
        <title>Six reference-quality genomes reveal evolution of bat adaptations.</title>
        <authorList>
            <person name="Jebb D."/>
            <person name="Huang Z."/>
            <person name="Pippel M."/>
            <person name="Hughes G.M."/>
            <person name="Lavrichenko K."/>
            <person name="Devanna P."/>
            <person name="Winkler S."/>
            <person name="Jermiin L.S."/>
            <person name="Skirmuntt E.C."/>
            <person name="Katzourakis A."/>
            <person name="Burkitt-Gray L."/>
            <person name="Ray D.A."/>
            <person name="Sullivan K.A.M."/>
            <person name="Roscito J.G."/>
            <person name="Kirilenko B.M."/>
            <person name="Davalos L.M."/>
            <person name="Corthals A.P."/>
            <person name="Power M.L."/>
            <person name="Jones G."/>
            <person name="Ransome R.D."/>
            <person name="Dechmann D.K.N."/>
            <person name="Locatelli A.G."/>
            <person name="Puechmaille S.J."/>
            <person name="Fedrigo O."/>
            <person name="Jarvis E.D."/>
            <person name="Hiller M."/>
            <person name="Vernes S.C."/>
            <person name="Myers E.W."/>
            <person name="Teeling E.C."/>
        </authorList>
    </citation>
    <scope>NUCLEOTIDE SEQUENCE [LARGE SCALE GENOMIC DNA]</scope>
    <source>
        <strain evidence="2">MMolMol1</strain>
        <tissue evidence="2">Muscle</tissue>
    </source>
</reference>
<sequence>MAQKPKVDPHVGRLGYLQALVTEFQETESQGESAREGGRGRGRGSARDRRPGPGSSAAFPSQTPRSKSWPTSPTSPMTPATTSICDSCRSWICSSIRCRKRMRPWWSLLLVRRGPSPRCLMGGGEESELEVSRWERNLRQPLGGSGRLRGSHIVQVTASWSQVWNSSPGLLHSCLPSC</sequence>
<comment type="caution">
    <text evidence="2">The sequence shown here is derived from an EMBL/GenBank/DDBJ whole genome shotgun (WGS) entry which is preliminary data.</text>
</comment>
<evidence type="ECO:0000313" key="3">
    <source>
        <dbReference type="Proteomes" id="UP000550707"/>
    </source>
</evidence>
<name>A0A7J8CVP1_MOLMO</name>